<evidence type="ECO:0000256" key="2">
    <source>
        <dbReference type="ARBA" id="ARBA00022649"/>
    </source>
</evidence>
<name>F5YLY4_TREPZ</name>
<keyword evidence="4" id="KW-1185">Reference proteome</keyword>
<dbReference type="STRING" id="545694.TREPR_1810"/>
<reference evidence="3 4" key="2">
    <citation type="journal article" date="2011" name="ISME J.">
        <title>RNA-seq reveals cooperative metabolic interactions between two termite-gut spirochete species in co-culture.</title>
        <authorList>
            <person name="Rosenthal A.Z."/>
            <person name="Matson E.G."/>
            <person name="Eldar A."/>
            <person name="Leadbetter J.R."/>
        </authorList>
    </citation>
    <scope>NUCLEOTIDE SEQUENCE [LARGE SCALE GENOMIC DNA]</scope>
    <source>
        <strain evidence="4">ATCC BAA-887 / DSM 12427 / ZAS-2</strain>
    </source>
</reference>
<dbReference type="OrthoDB" id="5325at2"/>
<dbReference type="Pfam" id="PF04221">
    <property type="entry name" value="RelB"/>
    <property type="match status" value="1"/>
</dbReference>
<dbReference type="PANTHER" id="PTHR38781:SF1">
    <property type="entry name" value="ANTITOXIN DINJ-RELATED"/>
    <property type="match status" value="1"/>
</dbReference>
<evidence type="ECO:0000313" key="4">
    <source>
        <dbReference type="Proteomes" id="UP000009223"/>
    </source>
</evidence>
<sequence>MTNAKSNVNVKIDKSIKAQAVDLLSRMGIDQTTAIEMFYRKIIVERRLPFQPEPLPTPDEKLIKALQNRKMQIVELESDGKGNIIIDKEKTPELYDWGVNG</sequence>
<organism evidence="3 4">
    <name type="scientific">Treponema primitia (strain ATCC BAA-887 / DSM 12427 / ZAS-2)</name>
    <dbReference type="NCBI Taxonomy" id="545694"/>
    <lineage>
        <taxon>Bacteria</taxon>
        <taxon>Pseudomonadati</taxon>
        <taxon>Spirochaetota</taxon>
        <taxon>Spirochaetia</taxon>
        <taxon>Spirochaetales</taxon>
        <taxon>Treponemataceae</taxon>
        <taxon>Treponema</taxon>
    </lineage>
</organism>
<dbReference type="eggNOG" id="COG3077">
    <property type="taxonomic scope" value="Bacteria"/>
</dbReference>
<dbReference type="AlphaFoldDB" id="F5YLY4"/>
<dbReference type="KEGG" id="tpi:TREPR_1810"/>
<comment type="similarity">
    <text evidence="1">Belongs to the RelB/DinJ antitoxin family.</text>
</comment>
<gene>
    <name evidence="3" type="ordered locus">TREPR_1810</name>
</gene>
<keyword evidence="2" id="KW-1277">Toxin-antitoxin system</keyword>
<dbReference type="NCBIfam" id="TIGR02384">
    <property type="entry name" value="RelB_DinJ"/>
    <property type="match status" value="1"/>
</dbReference>
<protein>
    <submittedName>
        <fullName evidence="3">Addiction module antitoxin, RelB/DinJ family</fullName>
    </submittedName>
</protein>
<dbReference type="HOGENOM" id="CLU_154558_0_1_12"/>
<evidence type="ECO:0000256" key="1">
    <source>
        <dbReference type="ARBA" id="ARBA00010562"/>
    </source>
</evidence>
<accession>F5YLY4</accession>
<dbReference type="GO" id="GO:0006351">
    <property type="term" value="P:DNA-templated transcription"/>
    <property type="evidence" value="ECO:0007669"/>
    <property type="project" value="TreeGrafter"/>
</dbReference>
<dbReference type="InterPro" id="IPR007337">
    <property type="entry name" value="RelB/DinJ"/>
</dbReference>
<reference evidence="4" key="1">
    <citation type="submission" date="2009-12" db="EMBL/GenBank/DDBJ databases">
        <title>Complete sequence of Treponema primitia strain ZAS-2.</title>
        <authorList>
            <person name="Tetu S.G."/>
            <person name="Matson E."/>
            <person name="Ren Q."/>
            <person name="Seshadri R."/>
            <person name="Elbourne L."/>
            <person name="Hassan K.A."/>
            <person name="Durkin A."/>
            <person name="Radune D."/>
            <person name="Mohamoud Y."/>
            <person name="Shay R."/>
            <person name="Jin S."/>
            <person name="Zhang X."/>
            <person name="Lucey K."/>
            <person name="Ballor N.R."/>
            <person name="Ottesen E."/>
            <person name="Rosenthal R."/>
            <person name="Allen A."/>
            <person name="Leadbetter J.R."/>
            <person name="Paulsen I.T."/>
        </authorList>
    </citation>
    <scope>NUCLEOTIDE SEQUENCE [LARGE SCALE GENOMIC DNA]</scope>
    <source>
        <strain evidence="4">ATCC BAA-887 / DSM 12427 / ZAS-2</strain>
    </source>
</reference>
<dbReference type="GO" id="GO:0006355">
    <property type="term" value="P:regulation of DNA-templated transcription"/>
    <property type="evidence" value="ECO:0007669"/>
    <property type="project" value="InterPro"/>
</dbReference>
<dbReference type="PANTHER" id="PTHR38781">
    <property type="entry name" value="ANTITOXIN DINJ-RELATED"/>
    <property type="match status" value="1"/>
</dbReference>
<evidence type="ECO:0000313" key="3">
    <source>
        <dbReference type="EMBL" id="AEF84237.1"/>
    </source>
</evidence>
<dbReference type="EMBL" id="CP001843">
    <property type="protein sequence ID" value="AEF84237.1"/>
    <property type="molecule type" value="Genomic_DNA"/>
</dbReference>
<dbReference type="Proteomes" id="UP000009223">
    <property type="component" value="Chromosome"/>
</dbReference>
<dbReference type="Gene3D" id="1.10.1220.10">
    <property type="entry name" value="Met repressor-like"/>
    <property type="match status" value="1"/>
</dbReference>
<proteinExistence type="inferred from homology"/>
<dbReference type="RefSeq" id="WP_015708325.1">
    <property type="nucleotide sequence ID" value="NC_015578.1"/>
</dbReference>
<dbReference type="InterPro" id="IPR013321">
    <property type="entry name" value="Arc_rbn_hlx_hlx"/>
</dbReference>